<keyword evidence="2" id="KW-0238">DNA-binding</keyword>
<evidence type="ECO:0000313" key="6">
    <source>
        <dbReference type="EMBL" id="MFH5245820.1"/>
    </source>
</evidence>
<dbReference type="PANTHER" id="PTHR30349">
    <property type="entry name" value="PHAGE INTEGRASE-RELATED"/>
    <property type="match status" value="1"/>
</dbReference>
<feature type="domain" description="Tyr recombinase" evidence="4">
    <location>
        <begin position="12"/>
        <end position="220"/>
    </location>
</feature>
<dbReference type="SUPFAM" id="SSF56349">
    <property type="entry name" value="DNA breaking-rejoining enzymes"/>
    <property type="match status" value="1"/>
</dbReference>
<dbReference type="PANTHER" id="PTHR30349:SF41">
    <property type="entry name" value="INTEGRASE_RECOMBINASE PROTEIN MJ0367-RELATED"/>
    <property type="match status" value="1"/>
</dbReference>
<evidence type="ECO:0000313" key="5">
    <source>
        <dbReference type="EMBL" id="MFH5229412.1"/>
    </source>
</evidence>
<comment type="caution">
    <text evidence="6">The sequence shown here is derived from an EMBL/GenBank/DDBJ whole genome shotgun (WGS) entry which is preliminary data.</text>
</comment>
<dbReference type="InterPro" id="IPR011010">
    <property type="entry name" value="DNA_brk_join_enz"/>
</dbReference>
<evidence type="ECO:0000256" key="2">
    <source>
        <dbReference type="ARBA" id="ARBA00023125"/>
    </source>
</evidence>
<evidence type="ECO:0000313" key="7">
    <source>
        <dbReference type="Proteomes" id="UP001609176"/>
    </source>
</evidence>
<dbReference type="EMBL" id="JBIMSP010000100">
    <property type="protein sequence ID" value="MFH5245820.1"/>
    <property type="molecule type" value="Genomic_DNA"/>
</dbReference>
<dbReference type="PROSITE" id="PS51898">
    <property type="entry name" value="TYR_RECOMBINASE"/>
    <property type="match status" value="1"/>
</dbReference>
<reference evidence="7 8" key="1">
    <citation type="submission" date="2024-10" db="EMBL/GenBank/DDBJ databases">
        <authorList>
            <person name="Riesco R."/>
        </authorList>
    </citation>
    <scope>NUCLEOTIDE SEQUENCE [LARGE SCALE GENOMIC DNA]</scope>
    <source>
        <strain evidence="6 7">NCIMB 15448</strain>
        <strain evidence="5 8">NCIMB 15450</strain>
    </source>
</reference>
<sequence length="244" mass="26775">MPSVGRPKVDRTLPKALTIETVSTVLAALDKDDVGRNSWPERDRAIVLTVLLTGLRSEELIQLNVGQVRIVDDGSAVLHVRGKGNKDRHVPVESGLVVILERYLGSRSERHARLSTSRRRPGAKLSSWEPTSPLFVGTTGDRITRGTLQYRVRRLYRRAGVDGQREKGALVHGLRHTYATALANQKVSVYTLMKLLGHESMATAQRYVSGAGVETRPAAALNPIYRLVVAESDAVDQRGDPPSS</sequence>
<evidence type="ECO:0000313" key="8">
    <source>
        <dbReference type="Proteomes" id="UP001609219"/>
    </source>
</evidence>
<keyword evidence="8" id="KW-1185">Reference proteome</keyword>
<dbReference type="EMBL" id="JBIMSN010000054">
    <property type="protein sequence ID" value="MFH5229412.1"/>
    <property type="molecule type" value="Genomic_DNA"/>
</dbReference>
<dbReference type="RefSeq" id="WP_395126561.1">
    <property type="nucleotide sequence ID" value="NZ_JBIMSN010000054.1"/>
</dbReference>
<dbReference type="Proteomes" id="UP001609176">
    <property type="component" value="Unassembled WGS sequence"/>
</dbReference>
<dbReference type="Pfam" id="PF00589">
    <property type="entry name" value="Phage_integrase"/>
    <property type="match status" value="1"/>
</dbReference>
<protein>
    <submittedName>
        <fullName evidence="6">Tyrosine-type recombinase/integrase</fullName>
    </submittedName>
</protein>
<comment type="similarity">
    <text evidence="1">Belongs to the 'phage' integrase family.</text>
</comment>
<dbReference type="Gene3D" id="1.10.443.10">
    <property type="entry name" value="Intergrase catalytic core"/>
    <property type="match status" value="1"/>
</dbReference>
<dbReference type="InterPro" id="IPR013762">
    <property type="entry name" value="Integrase-like_cat_sf"/>
</dbReference>
<gene>
    <name evidence="6" type="ORF">ACHIPV_28720</name>
    <name evidence="5" type="ORF">ACHIRB_12655</name>
</gene>
<organism evidence="6 7">
    <name type="scientific">Antrihabitans spumae</name>
    <dbReference type="NCBI Taxonomy" id="3373370"/>
    <lineage>
        <taxon>Bacteria</taxon>
        <taxon>Bacillati</taxon>
        <taxon>Actinomycetota</taxon>
        <taxon>Actinomycetes</taxon>
        <taxon>Mycobacteriales</taxon>
        <taxon>Nocardiaceae</taxon>
        <taxon>Antrihabitans</taxon>
    </lineage>
</organism>
<dbReference type="Proteomes" id="UP001609219">
    <property type="component" value="Unassembled WGS sequence"/>
</dbReference>
<keyword evidence="3" id="KW-0233">DNA recombination</keyword>
<dbReference type="InterPro" id="IPR050090">
    <property type="entry name" value="Tyrosine_recombinase_XerCD"/>
</dbReference>
<name>A0ABW7KTQ9_9NOCA</name>
<evidence type="ECO:0000256" key="3">
    <source>
        <dbReference type="ARBA" id="ARBA00023172"/>
    </source>
</evidence>
<evidence type="ECO:0000256" key="1">
    <source>
        <dbReference type="ARBA" id="ARBA00008857"/>
    </source>
</evidence>
<proteinExistence type="inferred from homology"/>
<accession>A0ABW7KTQ9</accession>
<dbReference type="InterPro" id="IPR002104">
    <property type="entry name" value="Integrase_catalytic"/>
</dbReference>
<evidence type="ECO:0000259" key="4">
    <source>
        <dbReference type="PROSITE" id="PS51898"/>
    </source>
</evidence>